<dbReference type="EMBL" id="BJYR01000009">
    <property type="protein sequence ID" value="GEN99535.1"/>
    <property type="molecule type" value="Genomic_DNA"/>
</dbReference>
<reference evidence="10 11" key="1">
    <citation type="submission" date="2019-07" db="EMBL/GenBank/DDBJ databases">
        <title>Whole genome shotgun sequence of Novosphingobium sediminis NBRC 106119.</title>
        <authorList>
            <person name="Hosoyama A."/>
            <person name="Uohara A."/>
            <person name="Ohji S."/>
            <person name="Ichikawa N."/>
        </authorList>
    </citation>
    <scope>NUCLEOTIDE SEQUENCE [LARGE SCALE GENOMIC DNA]</scope>
    <source>
        <strain evidence="10 11">NBRC 106119</strain>
    </source>
</reference>
<feature type="binding site" evidence="7">
    <location>
        <begin position="446"/>
        <end position="447"/>
    </location>
    <ligand>
        <name>L-glutamate</name>
        <dbReference type="ChEBI" id="CHEBI:29985"/>
    </ligand>
</feature>
<dbReference type="GO" id="GO:0036374">
    <property type="term" value="F:glutathione hydrolase activity"/>
    <property type="evidence" value="ECO:0007669"/>
    <property type="project" value="UniProtKB-UniRule"/>
</dbReference>
<dbReference type="InterPro" id="IPR051792">
    <property type="entry name" value="GGT_bact"/>
</dbReference>
<dbReference type="InterPro" id="IPR055262">
    <property type="entry name" value="GGT_CS"/>
</dbReference>
<comment type="catalytic activity">
    <reaction evidence="1 8">
        <text>an S-substituted glutathione + H2O = an S-substituted L-cysteinylglycine + L-glutamate</text>
        <dbReference type="Rhea" id="RHEA:59468"/>
        <dbReference type="ChEBI" id="CHEBI:15377"/>
        <dbReference type="ChEBI" id="CHEBI:29985"/>
        <dbReference type="ChEBI" id="CHEBI:90779"/>
        <dbReference type="ChEBI" id="CHEBI:143103"/>
        <dbReference type="EC" id="3.4.19.13"/>
    </reaction>
</comment>
<dbReference type="EC" id="2.3.2.2" evidence="8"/>
<dbReference type="InterPro" id="IPR029055">
    <property type="entry name" value="Ntn_hydrolases_N"/>
</dbReference>
<feature type="binding site" evidence="7">
    <location>
        <begin position="393"/>
        <end position="395"/>
    </location>
    <ligand>
        <name>L-glutamate</name>
        <dbReference type="ChEBI" id="CHEBI:29985"/>
    </ligand>
</feature>
<comment type="pathway">
    <text evidence="8">Sulfur metabolism; glutathione metabolism.</text>
</comment>
<feature type="chain" id="PRO_5021762192" description="Glutathione hydrolase proenzyme" evidence="9">
    <location>
        <begin position="25"/>
        <end position="574"/>
    </location>
</feature>
<keyword evidence="8" id="KW-0317">Glutathione biosynthesis</keyword>
<evidence type="ECO:0000313" key="11">
    <source>
        <dbReference type="Proteomes" id="UP000321464"/>
    </source>
</evidence>
<dbReference type="Pfam" id="PF01019">
    <property type="entry name" value="G_glu_transpept"/>
    <property type="match status" value="1"/>
</dbReference>
<evidence type="ECO:0000256" key="1">
    <source>
        <dbReference type="ARBA" id="ARBA00001049"/>
    </source>
</evidence>
<evidence type="ECO:0000256" key="8">
    <source>
        <dbReference type="RuleBase" id="RU368036"/>
    </source>
</evidence>
<dbReference type="SUPFAM" id="SSF56235">
    <property type="entry name" value="N-terminal nucleophile aminohydrolases (Ntn hydrolases)"/>
    <property type="match status" value="1"/>
</dbReference>
<evidence type="ECO:0000256" key="3">
    <source>
        <dbReference type="ARBA" id="ARBA00009381"/>
    </source>
</evidence>
<feature type="active site" description="Nucleophile" evidence="6">
    <location>
        <position position="375"/>
    </location>
</feature>
<keyword evidence="11" id="KW-1185">Reference proteome</keyword>
<gene>
    <name evidence="10" type="primary">ggt_2</name>
    <name evidence="10" type="ORF">NSE01_13680</name>
</gene>
<organism evidence="10 11">
    <name type="scientific">Novosphingobium sediminis</name>
    <dbReference type="NCBI Taxonomy" id="707214"/>
    <lineage>
        <taxon>Bacteria</taxon>
        <taxon>Pseudomonadati</taxon>
        <taxon>Pseudomonadota</taxon>
        <taxon>Alphaproteobacteria</taxon>
        <taxon>Sphingomonadales</taxon>
        <taxon>Sphingomonadaceae</taxon>
        <taxon>Novosphingobium</taxon>
    </lineage>
</organism>
<evidence type="ECO:0000256" key="6">
    <source>
        <dbReference type="PIRSR" id="PIRSR600101-1"/>
    </source>
</evidence>
<dbReference type="InterPro" id="IPR000101">
    <property type="entry name" value="GGT_peptidase"/>
</dbReference>
<comment type="catalytic activity">
    <reaction evidence="5 8">
        <text>an N-terminal (5-L-glutamyl)-[peptide] + an alpha-amino acid = 5-L-glutamyl amino acid + an N-terminal L-alpha-aminoacyl-[peptide]</text>
        <dbReference type="Rhea" id="RHEA:23904"/>
        <dbReference type="Rhea" id="RHEA-COMP:9780"/>
        <dbReference type="Rhea" id="RHEA-COMP:9795"/>
        <dbReference type="ChEBI" id="CHEBI:77644"/>
        <dbReference type="ChEBI" id="CHEBI:78597"/>
        <dbReference type="ChEBI" id="CHEBI:78599"/>
        <dbReference type="ChEBI" id="CHEBI:78608"/>
        <dbReference type="EC" id="2.3.2.2"/>
    </reaction>
</comment>
<dbReference type="GO" id="GO:0006751">
    <property type="term" value="P:glutathione catabolic process"/>
    <property type="evidence" value="ECO:0007669"/>
    <property type="project" value="UniProtKB-UniRule"/>
</dbReference>
<feature type="signal peptide" evidence="9">
    <location>
        <begin position="1"/>
        <end position="24"/>
    </location>
</feature>
<dbReference type="PANTHER" id="PTHR43199:SF6">
    <property type="entry name" value="GLUTATHIONE HYDROLASE PROENZYME"/>
    <property type="match status" value="1"/>
</dbReference>
<protein>
    <recommendedName>
        <fullName evidence="8">Glutathione hydrolase proenzyme</fullName>
        <ecNumber evidence="8">2.3.2.2</ecNumber>
        <ecNumber evidence="8">3.4.19.13</ecNumber>
    </recommendedName>
    <component>
        <recommendedName>
            <fullName evidence="8">Glutathione hydrolase large chain</fullName>
        </recommendedName>
    </component>
    <component>
        <recommendedName>
            <fullName evidence="8">Glutathione hydrolase small chain</fullName>
        </recommendedName>
    </component>
</protein>
<dbReference type="AlphaFoldDB" id="A0A512AIK8"/>
<dbReference type="GO" id="GO:0006750">
    <property type="term" value="P:glutathione biosynthetic process"/>
    <property type="evidence" value="ECO:0007669"/>
    <property type="project" value="UniProtKB-KW"/>
</dbReference>
<keyword evidence="8" id="KW-0865">Zymogen</keyword>
<feature type="binding site" evidence="7">
    <location>
        <position position="100"/>
    </location>
    <ligand>
        <name>L-glutamate</name>
        <dbReference type="ChEBI" id="CHEBI:29985"/>
    </ligand>
</feature>
<dbReference type="InterPro" id="IPR043138">
    <property type="entry name" value="GGT_lsub"/>
</dbReference>
<evidence type="ECO:0000256" key="5">
    <source>
        <dbReference type="ARBA" id="ARBA00047417"/>
    </source>
</evidence>
<dbReference type="PANTHER" id="PTHR43199">
    <property type="entry name" value="GLUTATHIONE HYDROLASE"/>
    <property type="match status" value="1"/>
</dbReference>
<comment type="catalytic activity">
    <reaction evidence="2 8">
        <text>glutathione + H2O = L-cysteinylglycine + L-glutamate</text>
        <dbReference type="Rhea" id="RHEA:28807"/>
        <dbReference type="ChEBI" id="CHEBI:15377"/>
        <dbReference type="ChEBI" id="CHEBI:29985"/>
        <dbReference type="ChEBI" id="CHEBI:57925"/>
        <dbReference type="ChEBI" id="CHEBI:61694"/>
        <dbReference type="EC" id="3.4.19.13"/>
    </reaction>
</comment>
<proteinExistence type="inferred from homology"/>
<feature type="binding site" evidence="7">
    <location>
        <position position="417"/>
    </location>
    <ligand>
        <name>L-glutamate</name>
        <dbReference type="ChEBI" id="CHEBI:29985"/>
    </ligand>
</feature>
<dbReference type="Gene3D" id="3.60.20.40">
    <property type="match status" value="1"/>
</dbReference>
<sequence>MTLRTTAIAALAALSLVSSTSLQAASQVPVGAEHGMVVSAHRLASDAGVEVLKEGGNAVDAAIAVAYALAVTFPEAGNIGGGGFMTVRFADGRTSFIDFRETAPDAATPTMYQDKAGKVIPLLSTRGHKAVGVPGTVAGLELAREKFGTLPRARLMASAISLARDGFVMDQGDATFLAEGAEDFAKDPASAAIFLDGGKPWEKGHRFVQADLGRMLQLIADKGADAFYKGEIAEKIAASSKAHGGILTKADFAAYRAIERAPLECDYRGYHIISAPPPSSGGVVVCETLNILSAYPMGELGWHSAQNIHYLTEALRHSFHDRNVSLGDPGFVKADVAKLISPDYAASLRTGISADKATPSVSLGVPGTGHEGASTTHFSIVDAAGNAVSLTYTLNDWFGARVTADGTGILLNDEMDDFSSKPGEPNMYGLVEGTNNAIAPGKRPLSSMTPTIVTKDGKLAMVVGTPGGSHIPTGVLQVMLNAIDHGMTITEATDASRIHAQWLPDVIFMEPNALSAETRAALEAKGHKLAAMDYWNQIAAILVGGPALGKPPVGHDRLYGAIDPRLPVGSVAGY</sequence>
<evidence type="ECO:0000256" key="9">
    <source>
        <dbReference type="SAM" id="SignalP"/>
    </source>
</evidence>
<keyword evidence="8" id="KW-0378">Hydrolase</keyword>
<keyword evidence="4 8" id="KW-0012">Acyltransferase</keyword>
<dbReference type="NCBIfam" id="TIGR00066">
    <property type="entry name" value="g_glut_trans"/>
    <property type="match status" value="1"/>
</dbReference>
<dbReference type="PRINTS" id="PR01210">
    <property type="entry name" value="GGTRANSPTASE"/>
</dbReference>
<name>A0A512AIK8_9SPHN</name>
<dbReference type="Proteomes" id="UP000321464">
    <property type="component" value="Unassembled WGS sequence"/>
</dbReference>
<evidence type="ECO:0000256" key="4">
    <source>
        <dbReference type="ARBA" id="ARBA00023315"/>
    </source>
</evidence>
<comment type="similarity">
    <text evidence="3 8">Belongs to the gamma-glutamyltransferase family.</text>
</comment>
<accession>A0A512AIK8</accession>
<comment type="PTM">
    <text evidence="8">Cleaved by autocatalysis into a large and a small subunit.</text>
</comment>
<evidence type="ECO:0000256" key="7">
    <source>
        <dbReference type="PIRSR" id="PIRSR600101-2"/>
    </source>
</evidence>
<dbReference type="EC" id="3.4.19.13" evidence="8"/>
<comment type="subunit">
    <text evidence="8">This enzyme consists of two polypeptide chains, which are synthesized in precursor form from a single polypeptide.</text>
</comment>
<keyword evidence="8" id="KW-0808">Transferase</keyword>
<dbReference type="RefSeq" id="WP_147158879.1">
    <property type="nucleotide sequence ID" value="NZ_BJYR01000009.1"/>
</dbReference>
<dbReference type="UniPathway" id="UPA00204"/>
<dbReference type="GO" id="GO:0103068">
    <property type="term" value="F:leukotriene C4 gamma-glutamyl transferase activity"/>
    <property type="evidence" value="ECO:0007669"/>
    <property type="project" value="UniProtKB-EC"/>
</dbReference>
<evidence type="ECO:0000256" key="2">
    <source>
        <dbReference type="ARBA" id="ARBA00001089"/>
    </source>
</evidence>
<dbReference type="InterPro" id="IPR043137">
    <property type="entry name" value="GGT_ssub_C"/>
</dbReference>
<keyword evidence="9" id="KW-0732">Signal</keyword>
<comment type="caution">
    <text evidence="10">The sequence shown here is derived from an EMBL/GenBank/DDBJ whole genome shotgun (WGS) entry which is preliminary data.</text>
</comment>
<dbReference type="PROSITE" id="PS00462">
    <property type="entry name" value="G_GLU_TRANSPEPTIDASE"/>
    <property type="match status" value="1"/>
</dbReference>
<feature type="binding site" evidence="7">
    <location>
        <position position="468"/>
    </location>
    <ligand>
        <name>L-glutamate</name>
        <dbReference type="ChEBI" id="CHEBI:29985"/>
    </ligand>
</feature>
<evidence type="ECO:0000313" key="10">
    <source>
        <dbReference type="EMBL" id="GEN99535.1"/>
    </source>
</evidence>
<dbReference type="Gene3D" id="1.10.246.130">
    <property type="match status" value="1"/>
</dbReference>
<dbReference type="OrthoDB" id="9781342at2"/>